<feature type="non-terminal residue" evidence="6">
    <location>
        <position position="1"/>
    </location>
</feature>
<keyword evidence="1" id="KW-1017">Isopeptide bond</keyword>
<dbReference type="PANTHER" id="PTHR46963">
    <property type="entry name" value="SIMILAR TO RIKEN CDNA E130308A19"/>
    <property type="match status" value="1"/>
</dbReference>
<accession>A0AAU9VYA7</accession>
<dbReference type="InterPro" id="IPR042838">
    <property type="entry name" value="KIAA1958"/>
</dbReference>
<comment type="caution">
    <text evidence="6">The sequence shown here is derived from an EMBL/GenBank/DDBJ whole genome shotgun (WGS) entry which is preliminary data.</text>
</comment>
<dbReference type="GO" id="GO:0003677">
    <property type="term" value="F:DNA binding"/>
    <property type="evidence" value="ECO:0007669"/>
    <property type="project" value="InterPro"/>
</dbReference>
<reference evidence="6 7" key="1">
    <citation type="submission" date="2022-05" db="EMBL/GenBank/DDBJ databases">
        <authorList>
            <consortium name="Genoscope - CEA"/>
            <person name="William W."/>
        </authorList>
    </citation>
    <scope>NUCLEOTIDE SEQUENCE [LARGE SCALE GENOMIC DNA]</scope>
</reference>
<name>A0AAU9VYA7_9CNID</name>
<evidence type="ECO:0000313" key="6">
    <source>
        <dbReference type="EMBL" id="CAH3038914.1"/>
    </source>
</evidence>
<dbReference type="InterPro" id="IPR021893">
    <property type="entry name" value="ZMYM2-like_C"/>
</dbReference>
<dbReference type="GO" id="GO:0015074">
    <property type="term" value="P:DNA integration"/>
    <property type="evidence" value="ECO:0007669"/>
    <property type="project" value="InterPro"/>
</dbReference>
<evidence type="ECO:0000256" key="1">
    <source>
        <dbReference type="ARBA" id="ARBA00022499"/>
    </source>
</evidence>
<dbReference type="PANTHER" id="PTHR46963:SF2">
    <property type="match status" value="1"/>
</dbReference>
<protein>
    <recommendedName>
        <fullName evidence="5">ZMYM2-like/QRICH1 C-terminal domain-containing protein</fullName>
    </recommendedName>
</protein>
<dbReference type="Pfam" id="PF12012">
    <property type="entry name" value="DUF3504"/>
    <property type="match status" value="1"/>
</dbReference>
<dbReference type="AlphaFoldDB" id="A0AAU9VYA7"/>
<dbReference type="GO" id="GO:0006310">
    <property type="term" value="P:DNA recombination"/>
    <property type="evidence" value="ECO:0007669"/>
    <property type="project" value="UniProtKB-KW"/>
</dbReference>
<dbReference type="Proteomes" id="UP001159428">
    <property type="component" value="Unassembled WGS sequence"/>
</dbReference>
<keyword evidence="3" id="KW-0832">Ubl conjugation</keyword>
<feature type="domain" description="ZMYM2-like/QRICH1 C-terminal" evidence="5">
    <location>
        <begin position="133"/>
        <end position="283"/>
    </location>
</feature>
<evidence type="ECO:0000256" key="2">
    <source>
        <dbReference type="ARBA" id="ARBA00022553"/>
    </source>
</evidence>
<keyword evidence="2" id="KW-0597">Phosphoprotein</keyword>
<keyword evidence="4" id="KW-0233">DNA recombination</keyword>
<sequence length="343" mass="39686">GRCFRYIFLPYRNNNTVAEKNSSTNENTVKSTAFCSSVWKKWCLEKEIAAEIENYEPTQPNSLLERFYAEIKNKHGEDHEQESLTVMIKNKGYKLSIIGDREFSSSKQVLDGKAKQLCLAGRGKRPNKARQLSEEEEEILWKSEKLGGKTPQSLIHTMWLLLTQQFDHRGRQEHHGMRLEDFRIMKGDDGLEFVDFVEGPTKTRPGGLNAKPRQFQPKMFQTGGGICPVAFFRQYINCRPRNLRASGPFYLSIKYYSGPGDEIWYKFQPMGENKINTMMKNIISQTTLKSSEKRFTNHSARKTLVSMMKKANLEWSSIAKVTGHRNIQSLDDYDEADEDEQRQ</sequence>
<dbReference type="Gene3D" id="1.10.443.10">
    <property type="entry name" value="Intergrase catalytic core"/>
    <property type="match status" value="1"/>
</dbReference>
<dbReference type="InterPro" id="IPR013762">
    <property type="entry name" value="Integrase-like_cat_sf"/>
</dbReference>
<gene>
    <name evidence="6" type="ORF">PMEA_00021980</name>
</gene>
<dbReference type="EMBL" id="CALNXJ010000004">
    <property type="protein sequence ID" value="CAH3038914.1"/>
    <property type="molecule type" value="Genomic_DNA"/>
</dbReference>
<evidence type="ECO:0000256" key="3">
    <source>
        <dbReference type="ARBA" id="ARBA00022843"/>
    </source>
</evidence>
<dbReference type="SUPFAM" id="SSF56349">
    <property type="entry name" value="DNA breaking-rejoining enzymes"/>
    <property type="match status" value="1"/>
</dbReference>
<feature type="non-terminal residue" evidence="6">
    <location>
        <position position="343"/>
    </location>
</feature>
<proteinExistence type="predicted"/>
<keyword evidence="7" id="KW-1185">Reference proteome</keyword>
<organism evidence="6 7">
    <name type="scientific">Pocillopora meandrina</name>
    <dbReference type="NCBI Taxonomy" id="46732"/>
    <lineage>
        <taxon>Eukaryota</taxon>
        <taxon>Metazoa</taxon>
        <taxon>Cnidaria</taxon>
        <taxon>Anthozoa</taxon>
        <taxon>Hexacorallia</taxon>
        <taxon>Scleractinia</taxon>
        <taxon>Astrocoeniina</taxon>
        <taxon>Pocilloporidae</taxon>
        <taxon>Pocillopora</taxon>
    </lineage>
</organism>
<dbReference type="InterPro" id="IPR011010">
    <property type="entry name" value="DNA_brk_join_enz"/>
</dbReference>
<evidence type="ECO:0000313" key="7">
    <source>
        <dbReference type="Proteomes" id="UP001159428"/>
    </source>
</evidence>
<evidence type="ECO:0000259" key="5">
    <source>
        <dbReference type="Pfam" id="PF12012"/>
    </source>
</evidence>
<evidence type="ECO:0000256" key="4">
    <source>
        <dbReference type="ARBA" id="ARBA00023172"/>
    </source>
</evidence>